<dbReference type="InterPro" id="IPR018060">
    <property type="entry name" value="HTH_AraC"/>
</dbReference>
<protein>
    <submittedName>
        <fullName evidence="5">Helix-turn-helix domain-containing protein</fullName>
    </submittedName>
</protein>
<sequence>MKSVIIKPRTDILKQYIQYFLFFKKTDSDFLHYTTFPNSNLCLAIYKENNVNYITSKTGNSCIIKQGNTSFASKFYGFHKMPFSVDVNSPLDQICIIFHPSALRAFSGEKYNDLMLADNVSDIFSVADTAVFEKIFEESDFSKRAEIIEHLLVCNLKFEIPNKLKEALFFISKYNDDNLTVEALAKMLVISTPTLFRLFNNHLGQSPKAYLKTIRFRSALNEMLNRQHSLTSIAYLNQYYDQAHFINDFRLFSGCSPRQLCDKVSVRHNALAWIYNKK</sequence>
<evidence type="ECO:0000313" key="6">
    <source>
        <dbReference type="Proteomes" id="UP001597511"/>
    </source>
</evidence>
<dbReference type="RefSeq" id="WP_386096306.1">
    <property type="nucleotide sequence ID" value="NZ_JBHUOZ010000001.1"/>
</dbReference>
<evidence type="ECO:0000256" key="2">
    <source>
        <dbReference type="ARBA" id="ARBA00023125"/>
    </source>
</evidence>
<comment type="caution">
    <text evidence="5">The sequence shown here is derived from an EMBL/GenBank/DDBJ whole genome shotgun (WGS) entry which is preliminary data.</text>
</comment>
<evidence type="ECO:0000313" key="5">
    <source>
        <dbReference type="EMBL" id="MFD2919278.1"/>
    </source>
</evidence>
<keyword evidence="6" id="KW-1185">Reference proteome</keyword>
<proteinExistence type="predicted"/>
<evidence type="ECO:0000256" key="3">
    <source>
        <dbReference type="ARBA" id="ARBA00023163"/>
    </source>
</evidence>
<keyword evidence="3" id="KW-0804">Transcription</keyword>
<accession>A0ABW6A4Q7</accession>
<name>A0ABW6A4Q7_9BACT</name>
<dbReference type="SUPFAM" id="SSF46689">
    <property type="entry name" value="Homeodomain-like"/>
    <property type="match status" value="2"/>
</dbReference>
<organism evidence="5 6">
    <name type="scientific">Terrimonas rubra</name>
    <dbReference type="NCBI Taxonomy" id="1035890"/>
    <lineage>
        <taxon>Bacteria</taxon>
        <taxon>Pseudomonadati</taxon>
        <taxon>Bacteroidota</taxon>
        <taxon>Chitinophagia</taxon>
        <taxon>Chitinophagales</taxon>
        <taxon>Chitinophagaceae</taxon>
        <taxon>Terrimonas</taxon>
    </lineage>
</organism>
<keyword evidence="1" id="KW-0805">Transcription regulation</keyword>
<dbReference type="Gene3D" id="1.10.10.60">
    <property type="entry name" value="Homeodomain-like"/>
    <property type="match status" value="1"/>
</dbReference>
<reference evidence="6" key="1">
    <citation type="journal article" date="2019" name="Int. J. Syst. Evol. Microbiol.">
        <title>The Global Catalogue of Microorganisms (GCM) 10K type strain sequencing project: providing services to taxonomists for standard genome sequencing and annotation.</title>
        <authorList>
            <consortium name="The Broad Institute Genomics Platform"/>
            <consortium name="The Broad Institute Genome Sequencing Center for Infectious Disease"/>
            <person name="Wu L."/>
            <person name="Ma J."/>
        </authorList>
    </citation>
    <scope>NUCLEOTIDE SEQUENCE [LARGE SCALE GENOMIC DNA]</scope>
    <source>
        <strain evidence="6">KCTC 23299</strain>
    </source>
</reference>
<dbReference type="PROSITE" id="PS01124">
    <property type="entry name" value="HTH_ARAC_FAMILY_2"/>
    <property type="match status" value="1"/>
</dbReference>
<dbReference type="PANTHER" id="PTHR46796">
    <property type="entry name" value="HTH-TYPE TRANSCRIPTIONAL ACTIVATOR RHAS-RELATED"/>
    <property type="match status" value="1"/>
</dbReference>
<dbReference type="Pfam" id="PF12833">
    <property type="entry name" value="HTH_18"/>
    <property type="match status" value="1"/>
</dbReference>
<dbReference type="InterPro" id="IPR009057">
    <property type="entry name" value="Homeodomain-like_sf"/>
</dbReference>
<keyword evidence="2" id="KW-0238">DNA-binding</keyword>
<evidence type="ECO:0000256" key="1">
    <source>
        <dbReference type="ARBA" id="ARBA00023015"/>
    </source>
</evidence>
<gene>
    <name evidence="5" type="ORF">ACFS6H_06105</name>
</gene>
<dbReference type="InterPro" id="IPR050204">
    <property type="entry name" value="AraC_XylS_family_regulators"/>
</dbReference>
<dbReference type="Proteomes" id="UP001597511">
    <property type="component" value="Unassembled WGS sequence"/>
</dbReference>
<evidence type="ECO:0000259" key="4">
    <source>
        <dbReference type="PROSITE" id="PS01124"/>
    </source>
</evidence>
<dbReference type="EMBL" id="JBHUOZ010000001">
    <property type="protein sequence ID" value="MFD2919278.1"/>
    <property type="molecule type" value="Genomic_DNA"/>
</dbReference>
<dbReference type="SMART" id="SM00342">
    <property type="entry name" value="HTH_ARAC"/>
    <property type="match status" value="1"/>
</dbReference>
<dbReference type="PANTHER" id="PTHR46796:SF13">
    <property type="entry name" value="HTH-TYPE TRANSCRIPTIONAL ACTIVATOR RHAS"/>
    <property type="match status" value="1"/>
</dbReference>
<feature type="domain" description="HTH araC/xylS-type" evidence="4">
    <location>
        <begin position="165"/>
        <end position="263"/>
    </location>
</feature>